<dbReference type="PROSITE" id="PS00211">
    <property type="entry name" value="ABC_TRANSPORTER_1"/>
    <property type="match status" value="1"/>
</dbReference>
<dbReference type="AlphaFoldDB" id="A0A1H0CF30"/>
<evidence type="ECO:0000256" key="2">
    <source>
        <dbReference type="ARBA" id="ARBA00022448"/>
    </source>
</evidence>
<dbReference type="Proteomes" id="UP000199602">
    <property type="component" value="Unassembled WGS sequence"/>
</dbReference>
<reference evidence="9 10" key="1">
    <citation type="submission" date="2016-10" db="EMBL/GenBank/DDBJ databases">
        <authorList>
            <person name="de Groot N.N."/>
        </authorList>
    </citation>
    <scope>NUCLEOTIDE SEQUENCE [LARGE SCALE GENOMIC DNA]</scope>
    <source>
        <strain evidence="9 10">DSM 15269</strain>
    </source>
</reference>
<gene>
    <name evidence="9" type="ORF">SAMN04488516_10324</name>
</gene>
<dbReference type="GO" id="GO:0005524">
    <property type="term" value="F:ATP binding"/>
    <property type="evidence" value="ECO:0007669"/>
    <property type="project" value="UniProtKB-KW"/>
</dbReference>
<dbReference type="OrthoDB" id="9809450at2"/>
<dbReference type="PANTHER" id="PTHR43553">
    <property type="entry name" value="HEAVY METAL TRANSPORTER"/>
    <property type="match status" value="1"/>
</dbReference>
<dbReference type="GO" id="GO:0016887">
    <property type="term" value="F:ATP hydrolysis activity"/>
    <property type="evidence" value="ECO:0007669"/>
    <property type="project" value="InterPro"/>
</dbReference>
<dbReference type="PANTHER" id="PTHR43553:SF27">
    <property type="entry name" value="ENERGY-COUPLING FACTOR TRANSPORTER ATP-BINDING PROTEIN ECFA2"/>
    <property type="match status" value="1"/>
</dbReference>
<dbReference type="GO" id="GO:0043190">
    <property type="term" value="C:ATP-binding cassette (ABC) transporter complex"/>
    <property type="evidence" value="ECO:0007669"/>
    <property type="project" value="TreeGrafter"/>
</dbReference>
<name>A0A1H0CF30_9BACT</name>
<dbReference type="CDD" id="cd03228">
    <property type="entry name" value="ABCC_MRP_Like"/>
    <property type="match status" value="1"/>
</dbReference>
<dbReference type="EMBL" id="FNIN01000003">
    <property type="protein sequence ID" value="SDN56426.1"/>
    <property type="molecule type" value="Genomic_DNA"/>
</dbReference>
<comment type="subcellular location">
    <subcellularLocation>
        <location evidence="1">Cell membrane</location>
        <topology evidence="1">Peripheral membrane protein</topology>
    </subcellularLocation>
</comment>
<evidence type="ECO:0000256" key="5">
    <source>
        <dbReference type="ARBA" id="ARBA00022840"/>
    </source>
</evidence>
<keyword evidence="6" id="KW-1278">Translocase</keyword>
<keyword evidence="5 9" id="KW-0067">ATP-binding</keyword>
<keyword evidence="7" id="KW-0472">Membrane</keyword>
<protein>
    <submittedName>
        <fullName evidence="9">Putative ABC transport system ATP-binding protein</fullName>
    </submittedName>
</protein>
<dbReference type="Pfam" id="PF00005">
    <property type="entry name" value="ABC_tran"/>
    <property type="match status" value="1"/>
</dbReference>
<dbReference type="RefSeq" id="WP_092064043.1">
    <property type="nucleotide sequence ID" value="NZ_FNIN01000003.1"/>
</dbReference>
<keyword evidence="4" id="KW-0547">Nucleotide-binding</keyword>
<proteinExistence type="predicted"/>
<accession>A0A1H0CF30</accession>
<dbReference type="InterPro" id="IPR003439">
    <property type="entry name" value="ABC_transporter-like_ATP-bd"/>
</dbReference>
<evidence type="ECO:0000256" key="4">
    <source>
        <dbReference type="ARBA" id="ARBA00022741"/>
    </source>
</evidence>
<dbReference type="Gene3D" id="3.40.50.300">
    <property type="entry name" value="P-loop containing nucleotide triphosphate hydrolases"/>
    <property type="match status" value="1"/>
</dbReference>
<evidence type="ECO:0000313" key="10">
    <source>
        <dbReference type="Proteomes" id="UP000199602"/>
    </source>
</evidence>
<keyword evidence="3" id="KW-1003">Cell membrane</keyword>
<dbReference type="InterPro" id="IPR050095">
    <property type="entry name" value="ECF_ABC_transporter_ATP-bd"/>
</dbReference>
<keyword evidence="10" id="KW-1185">Reference proteome</keyword>
<evidence type="ECO:0000256" key="6">
    <source>
        <dbReference type="ARBA" id="ARBA00022967"/>
    </source>
</evidence>
<sequence length="212" mass="24718">MLEFKNIDLKFKDKIIFSNFNFKVSSNEKIVLIGKSGCGKSTLFELALGFKQPDKGKIIFYGEPVTSNSIWKIRKKIAYVDQRVSLPNQKVSHFIDFVFSLKHNSCLKPKNTEIIHCLRLFELNEDIFQKQIDDLSGGEKQRLTLAIAVLLKRKIFFLDEVTSSLDVKLKQKVVEYFFNTQDITVISISHDIEWQKHLKAKIFDVEKKEWIL</sequence>
<dbReference type="STRING" id="206665.SAMN04488516_10324"/>
<dbReference type="GO" id="GO:0042626">
    <property type="term" value="F:ATPase-coupled transmembrane transporter activity"/>
    <property type="evidence" value="ECO:0007669"/>
    <property type="project" value="TreeGrafter"/>
</dbReference>
<dbReference type="InterPro" id="IPR027417">
    <property type="entry name" value="P-loop_NTPase"/>
</dbReference>
<feature type="domain" description="ABC transporter" evidence="8">
    <location>
        <begin position="2"/>
        <end position="211"/>
    </location>
</feature>
<evidence type="ECO:0000259" key="8">
    <source>
        <dbReference type="PROSITE" id="PS50893"/>
    </source>
</evidence>
<dbReference type="PROSITE" id="PS50893">
    <property type="entry name" value="ABC_TRANSPORTER_2"/>
    <property type="match status" value="1"/>
</dbReference>
<dbReference type="InterPro" id="IPR017871">
    <property type="entry name" value="ABC_transporter-like_CS"/>
</dbReference>
<dbReference type="SMART" id="SM00382">
    <property type="entry name" value="AAA"/>
    <property type="match status" value="1"/>
</dbReference>
<dbReference type="InterPro" id="IPR003593">
    <property type="entry name" value="AAA+_ATPase"/>
</dbReference>
<evidence type="ECO:0000256" key="3">
    <source>
        <dbReference type="ARBA" id="ARBA00022475"/>
    </source>
</evidence>
<evidence type="ECO:0000313" key="9">
    <source>
        <dbReference type="EMBL" id="SDN56426.1"/>
    </source>
</evidence>
<keyword evidence="2" id="KW-0813">Transport</keyword>
<evidence type="ECO:0000256" key="7">
    <source>
        <dbReference type="ARBA" id="ARBA00023136"/>
    </source>
</evidence>
<organism evidence="9 10">
    <name type="scientific">Desulfonauticus submarinus</name>
    <dbReference type="NCBI Taxonomy" id="206665"/>
    <lineage>
        <taxon>Bacteria</taxon>
        <taxon>Pseudomonadati</taxon>
        <taxon>Thermodesulfobacteriota</taxon>
        <taxon>Desulfovibrionia</taxon>
        <taxon>Desulfovibrionales</taxon>
        <taxon>Desulfonauticaceae</taxon>
        <taxon>Desulfonauticus</taxon>
    </lineage>
</organism>
<evidence type="ECO:0000256" key="1">
    <source>
        <dbReference type="ARBA" id="ARBA00004202"/>
    </source>
</evidence>
<dbReference type="SUPFAM" id="SSF52540">
    <property type="entry name" value="P-loop containing nucleoside triphosphate hydrolases"/>
    <property type="match status" value="1"/>
</dbReference>